<dbReference type="InterPro" id="IPR000672">
    <property type="entry name" value="THF_DH/CycHdrlase"/>
</dbReference>
<dbReference type="Gene3D" id="3.40.50.10860">
    <property type="entry name" value="Leucine Dehydrogenase, chain A, domain 1"/>
    <property type="match status" value="1"/>
</dbReference>
<keyword evidence="5 11" id="KW-0378">Hydrolase</keyword>
<feature type="binding site" evidence="11">
    <location>
        <begin position="165"/>
        <end position="167"/>
    </location>
    <ligand>
        <name>NADP(+)</name>
        <dbReference type="ChEBI" id="CHEBI:58349"/>
    </ligand>
</feature>
<dbReference type="Proteomes" id="UP000422569">
    <property type="component" value="Chromosome"/>
</dbReference>
<dbReference type="Pfam" id="PF00763">
    <property type="entry name" value="THF_DHG_CYH"/>
    <property type="match status" value="1"/>
</dbReference>
<dbReference type="Pfam" id="PF02882">
    <property type="entry name" value="THF_DHG_CYH_C"/>
    <property type="match status" value="1"/>
</dbReference>
<dbReference type="Gene3D" id="3.40.50.720">
    <property type="entry name" value="NAD(P)-binding Rossmann-like Domain"/>
    <property type="match status" value="1"/>
</dbReference>
<dbReference type="GO" id="GO:0000105">
    <property type="term" value="P:L-histidine biosynthetic process"/>
    <property type="evidence" value="ECO:0007669"/>
    <property type="project" value="UniProtKB-KW"/>
</dbReference>
<dbReference type="KEGG" id="mpar:F7D14_08210"/>
<dbReference type="GO" id="GO:0035999">
    <property type="term" value="P:tetrahydrofolate interconversion"/>
    <property type="evidence" value="ECO:0007669"/>
    <property type="project" value="UniProtKB-UniRule"/>
</dbReference>
<sequence>MRKIFSRDIVAARRAALVAAVAGLGARGVRPKLAAVTCSADPAALSYVAVKRKHAEEVGAGFEAVDLSHAGSFLRVEAEMMALCARPDIHGVILVMSSKPELDETDLANLVPANKDADGLSASNLGALLQSGPHQRFILPATPQACMALAESQTPLKGKKAVVIGRGRTVGKPLANMLINAGATVSVCHSATPDIPEVSRAADVVFVATGRPHFFGRDYFRAGQVVVDAGIGFIDGKVAGDVDAAALEDLDLALTPVPGGVGPLTSVLILENLLTLIEHAAHERARRAALV</sequence>
<dbReference type="GO" id="GO:0004488">
    <property type="term" value="F:methylenetetrahydrofolate dehydrogenase (NADP+) activity"/>
    <property type="evidence" value="ECO:0007669"/>
    <property type="project" value="UniProtKB-UniRule"/>
</dbReference>
<evidence type="ECO:0000256" key="5">
    <source>
        <dbReference type="ARBA" id="ARBA00022801"/>
    </source>
</evidence>
<feature type="domain" description="Tetrahydrofolate dehydrogenase/cyclohydrolase catalytic" evidence="12">
    <location>
        <begin position="9"/>
        <end position="118"/>
    </location>
</feature>
<dbReference type="GO" id="GO:0009086">
    <property type="term" value="P:methionine biosynthetic process"/>
    <property type="evidence" value="ECO:0007669"/>
    <property type="project" value="UniProtKB-KW"/>
</dbReference>
<evidence type="ECO:0000256" key="3">
    <source>
        <dbReference type="ARBA" id="ARBA00022605"/>
    </source>
</evidence>
<dbReference type="InterPro" id="IPR020630">
    <property type="entry name" value="THF_DH/CycHdrlase_cat_dom"/>
</dbReference>
<dbReference type="RefSeq" id="WP_016920788.1">
    <property type="nucleotide sequence ID" value="NZ_CP044331.1"/>
</dbReference>
<dbReference type="SUPFAM" id="SSF51735">
    <property type="entry name" value="NAD(P)-binding Rossmann-fold domains"/>
    <property type="match status" value="1"/>
</dbReference>
<dbReference type="GO" id="GO:0005829">
    <property type="term" value="C:cytosol"/>
    <property type="evidence" value="ECO:0007669"/>
    <property type="project" value="TreeGrafter"/>
</dbReference>
<dbReference type="UniPathway" id="UPA00193"/>
<organism evidence="14 15">
    <name type="scientific">Methylocystis parvus</name>
    <dbReference type="NCBI Taxonomy" id="134"/>
    <lineage>
        <taxon>Bacteria</taxon>
        <taxon>Pseudomonadati</taxon>
        <taxon>Pseudomonadota</taxon>
        <taxon>Alphaproteobacteria</taxon>
        <taxon>Hyphomicrobiales</taxon>
        <taxon>Methylocystaceae</taxon>
        <taxon>Methylocystis</taxon>
    </lineage>
</organism>
<accession>A0A6B8M724</accession>
<dbReference type="HAMAP" id="MF_01576">
    <property type="entry name" value="THF_DHG_CYH"/>
    <property type="match status" value="1"/>
</dbReference>
<keyword evidence="3 11" id="KW-0028">Amino-acid biosynthesis</keyword>
<dbReference type="EC" id="1.5.1.5" evidence="11"/>
<keyword evidence="7 11" id="KW-0560">Oxidoreductase</keyword>
<evidence type="ECO:0000256" key="9">
    <source>
        <dbReference type="ARBA" id="ARBA00023167"/>
    </source>
</evidence>
<dbReference type="PRINTS" id="PR00085">
    <property type="entry name" value="THFDHDRGNASE"/>
</dbReference>
<comment type="catalytic activity">
    <reaction evidence="11">
        <text>(6R)-5,10-methenyltetrahydrofolate + H2O = (6R)-10-formyltetrahydrofolate + H(+)</text>
        <dbReference type="Rhea" id="RHEA:23700"/>
        <dbReference type="ChEBI" id="CHEBI:15377"/>
        <dbReference type="ChEBI" id="CHEBI:15378"/>
        <dbReference type="ChEBI" id="CHEBI:57455"/>
        <dbReference type="ChEBI" id="CHEBI:195366"/>
        <dbReference type="EC" id="3.5.4.9"/>
    </reaction>
</comment>
<reference evidence="14 15" key="1">
    <citation type="submission" date="2019-09" db="EMBL/GenBank/DDBJ databases">
        <title>Isolation and complete genome sequencing of Methylocystis species.</title>
        <authorList>
            <person name="Rumah B.L."/>
            <person name="Stead C.E."/>
            <person name="Stevens B.C."/>
            <person name="Minton N.P."/>
            <person name="Grosse-Honebrink A."/>
            <person name="Zhang Y."/>
        </authorList>
    </citation>
    <scope>NUCLEOTIDE SEQUENCE [LARGE SCALE GENOMIC DNA]</scope>
    <source>
        <strain evidence="14 15">BRCS2</strain>
    </source>
</reference>
<comment type="catalytic activity">
    <reaction evidence="11">
        <text>(6R)-5,10-methylene-5,6,7,8-tetrahydrofolate + NADP(+) = (6R)-5,10-methenyltetrahydrofolate + NADPH</text>
        <dbReference type="Rhea" id="RHEA:22812"/>
        <dbReference type="ChEBI" id="CHEBI:15636"/>
        <dbReference type="ChEBI" id="CHEBI:57455"/>
        <dbReference type="ChEBI" id="CHEBI:57783"/>
        <dbReference type="ChEBI" id="CHEBI:58349"/>
        <dbReference type="EC" id="1.5.1.5"/>
    </reaction>
</comment>
<dbReference type="AlphaFoldDB" id="A0A6B8M724"/>
<keyword evidence="10 11" id="KW-0511">Multifunctional enzyme</keyword>
<evidence type="ECO:0000256" key="8">
    <source>
        <dbReference type="ARBA" id="ARBA00023102"/>
    </source>
</evidence>
<dbReference type="EC" id="3.5.4.9" evidence="11"/>
<dbReference type="InterPro" id="IPR020631">
    <property type="entry name" value="THF_DH/CycHdrlase_NAD-bd_dom"/>
</dbReference>
<dbReference type="InterPro" id="IPR036291">
    <property type="entry name" value="NAD(P)-bd_dom_sf"/>
</dbReference>
<keyword evidence="2 11" id="KW-0554">One-carbon metabolism</keyword>
<evidence type="ECO:0000256" key="7">
    <source>
        <dbReference type="ARBA" id="ARBA00023002"/>
    </source>
</evidence>
<evidence type="ECO:0000313" key="14">
    <source>
        <dbReference type="EMBL" id="QGM97449.1"/>
    </source>
</evidence>
<dbReference type="SUPFAM" id="SSF53223">
    <property type="entry name" value="Aminoacid dehydrogenase-like, N-terminal domain"/>
    <property type="match status" value="1"/>
</dbReference>
<keyword evidence="6 11" id="KW-0521">NADP</keyword>
<keyword evidence="8 11" id="KW-0368">Histidine biosynthesis</keyword>
<comment type="function">
    <text evidence="11">Catalyzes the oxidation of 5,10-methylenetetrahydrofolate to 5,10-methenyltetrahydrofolate and then the hydrolysis of 5,10-methenyltetrahydrofolate to 10-formyltetrahydrofolate.</text>
</comment>
<comment type="pathway">
    <text evidence="1 11">One-carbon metabolism; tetrahydrofolate interconversion.</text>
</comment>
<dbReference type="PANTHER" id="PTHR48099">
    <property type="entry name" value="C-1-TETRAHYDROFOLATE SYNTHASE, CYTOPLASMIC-RELATED"/>
    <property type="match status" value="1"/>
</dbReference>
<comment type="similarity">
    <text evidence="11">Belongs to the tetrahydrofolate dehydrogenase/cyclohydrolase family.</text>
</comment>
<name>A0A6B8M724_9HYPH</name>
<evidence type="ECO:0000259" key="12">
    <source>
        <dbReference type="Pfam" id="PF00763"/>
    </source>
</evidence>
<keyword evidence="9 11" id="KW-0486">Methionine biosynthesis</keyword>
<evidence type="ECO:0000313" key="15">
    <source>
        <dbReference type="Proteomes" id="UP000422569"/>
    </source>
</evidence>
<dbReference type="CDD" id="cd01080">
    <property type="entry name" value="NAD_bind_m-THF_DH_Cyclohyd"/>
    <property type="match status" value="1"/>
</dbReference>
<dbReference type="GO" id="GO:0006164">
    <property type="term" value="P:purine nucleotide biosynthetic process"/>
    <property type="evidence" value="ECO:0007669"/>
    <property type="project" value="UniProtKB-KW"/>
</dbReference>
<evidence type="ECO:0000256" key="6">
    <source>
        <dbReference type="ARBA" id="ARBA00022857"/>
    </source>
</evidence>
<proteinExistence type="inferred from homology"/>
<evidence type="ECO:0000259" key="13">
    <source>
        <dbReference type="Pfam" id="PF02882"/>
    </source>
</evidence>
<feature type="domain" description="Tetrahydrofolate dehydrogenase/cyclohydrolase NAD(P)-binding" evidence="13">
    <location>
        <begin position="140"/>
        <end position="279"/>
    </location>
</feature>
<evidence type="ECO:0000256" key="2">
    <source>
        <dbReference type="ARBA" id="ARBA00022563"/>
    </source>
</evidence>
<feature type="binding site" evidence="11">
    <location>
        <position position="231"/>
    </location>
    <ligand>
        <name>NADP(+)</name>
        <dbReference type="ChEBI" id="CHEBI:58349"/>
    </ligand>
</feature>
<keyword evidence="4 11" id="KW-0658">Purine biosynthesis</keyword>
<evidence type="ECO:0000256" key="4">
    <source>
        <dbReference type="ARBA" id="ARBA00022755"/>
    </source>
</evidence>
<evidence type="ECO:0000256" key="10">
    <source>
        <dbReference type="ARBA" id="ARBA00023268"/>
    </source>
</evidence>
<evidence type="ECO:0000256" key="11">
    <source>
        <dbReference type="HAMAP-Rule" id="MF_01576"/>
    </source>
</evidence>
<gene>
    <name evidence="11" type="primary">folD</name>
    <name evidence="14" type="ORF">F7D14_08210</name>
</gene>
<comment type="subunit">
    <text evidence="11">Homodimer.</text>
</comment>
<dbReference type="EMBL" id="CP044331">
    <property type="protein sequence ID" value="QGM97449.1"/>
    <property type="molecule type" value="Genomic_DNA"/>
</dbReference>
<comment type="caution">
    <text evidence="11">Lacks conserved residue(s) required for the propagation of feature annotation.</text>
</comment>
<keyword evidence="15" id="KW-1185">Reference proteome</keyword>
<dbReference type="GO" id="GO:0004477">
    <property type="term" value="F:methenyltetrahydrofolate cyclohydrolase activity"/>
    <property type="evidence" value="ECO:0007669"/>
    <property type="project" value="UniProtKB-UniRule"/>
</dbReference>
<dbReference type="PANTHER" id="PTHR48099:SF5">
    <property type="entry name" value="C-1-TETRAHYDROFOLATE SYNTHASE, CYTOPLASMIC"/>
    <property type="match status" value="1"/>
</dbReference>
<evidence type="ECO:0000256" key="1">
    <source>
        <dbReference type="ARBA" id="ARBA00004777"/>
    </source>
</evidence>
<protein>
    <recommendedName>
        <fullName evidence="11">Bifunctional protein FolD</fullName>
    </recommendedName>
    <domain>
        <recommendedName>
            <fullName evidence="11">Methylenetetrahydrofolate dehydrogenase</fullName>
            <ecNumber evidence="11">1.5.1.5</ecNumber>
        </recommendedName>
    </domain>
    <domain>
        <recommendedName>
            <fullName evidence="11">Methenyltetrahydrofolate cyclohydrolase</fullName>
            <ecNumber evidence="11">3.5.4.9</ecNumber>
        </recommendedName>
    </domain>
</protein>
<dbReference type="InterPro" id="IPR046346">
    <property type="entry name" value="Aminoacid_DH-like_N_sf"/>
</dbReference>